<dbReference type="EMBL" id="JAEPQZ010000002">
    <property type="protein sequence ID" value="KAG2184793.1"/>
    <property type="molecule type" value="Genomic_DNA"/>
</dbReference>
<proteinExistence type="predicted"/>
<dbReference type="OrthoDB" id="2385312at2759"/>
<evidence type="ECO:0000313" key="2">
    <source>
        <dbReference type="Proteomes" id="UP000654370"/>
    </source>
</evidence>
<organism evidence="1 2">
    <name type="scientific">Mortierella isabellina</name>
    <name type="common">Filamentous fungus</name>
    <name type="synonym">Umbelopsis isabellina</name>
    <dbReference type="NCBI Taxonomy" id="91625"/>
    <lineage>
        <taxon>Eukaryota</taxon>
        <taxon>Fungi</taxon>
        <taxon>Fungi incertae sedis</taxon>
        <taxon>Mucoromycota</taxon>
        <taxon>Mucoromycotina</taxon>
        <taxon>Umbelopsidomycetes</taxon>
        <taxon>Umbelopsidales</taxon>
        <taxon>Umbelopsidaceae</taxon>
        <taxon>Umbelopsis</taxon>
    </lineage>
</organism>
<protein>
    <submittedName>
        <fullName evidence="1">Uncharacterized protein</fullName>
    </submittedName>
</protein>
<gene>
    <name evidence="1" type="ORF">INT43_000706</name>
</gene>
<name>A0A8H7UM37_MORIS</name>
<comment type="caution">
    <text evidence="1">The sequence shown here is derived from an EMBL/GenBank/DDBJ whole genome shotgun (WGS) entry which is preliminary data.</text>
</comment>
<dbReference type="AlphaFoldDB" id="A0A8H7UM37"/>
<accession>A0A8H7UM37</accession>
<evidence type="ECO:0000313" key="1">
    <source>
        <dbReference type="EMBL" id="KAG2184793.1"/>
    </source>
</evidence>
<sequence>MSSVSKYSLSPSSSAAQSFSESASDVPILFILCSSKSDHNPLEHSLRPIVDIARSGMTHSIYNLLLQVPYTTETRYHLRDTLTDSIVVHAVRELLKSDVHIQALSSKTTVELDLKQASMFRRVYKFTWEGRSYRWELDRKQQLHLSRQKAGQQHKEYESIGCAKIYNPNLDQAHQTYSRFQLQPEAFDEIRDKLAFEHVTILTLCLLIDKIGSGFATFPIIQEQSSPPLYSI</sequence>
<reference evidence="1" key="1">
    <citation type="submission" date="2020-12" db="EMBL/GenBank/DDBJ databases">
        <title>Metabolic potential, ecology and presence of endohyphal bacteria is reflected in genomic diversity of Mucoromycotina.</title>
        <authorList>
            <person name="Muszewska A."/>
            <person name="Okrasinska A."/>
            <person name="Steczkiewicz K."/>
            <person name="Drgas O."/>
            <person name="Orlowska M."/>
            <person name="Perlinska-Lenart U."/>
            <person name="Aleksandrzak-Piekarczyk T."/>
            <person name="Szatraj K."/>
            <person name="Zielenkiewicz U."/>
            <person name="Pilsyk S."/>
            <person name="Malc E."/>
            <person name="Mieczkowski P."/>
            <person name="Kruszewska J.S."/>
            <person name="Biernat P."/>
            <person name="Pawlowska J."/>
        </authorList>
    </citation>
    <scope>NUCLEOTIDE SEQUENCE</scope>
    <source>
        <strain evidence="1">WA0000067209</strain>
    </source>
</reference>
<keyword evidence="2" id="KW-1185">Reference proteome</keyword>
<dbReference type="Proteomes" id="UP000654370">
    <property type="component" value="Unassembled WGS sequence"/>
</dbReference>